<keyword evidence="1" id="KW-0812">Transmembrane</keyword>
<sequence length="64" mass="6491">MSIGGAYLGASTLTTLGIALGPLIGGVMLTLTGAGVFLGTMLFSLLLCAIIYACKSGLKQRLQE</sequence>
<organism evidence="2 3">
    <name type="scientific">Cedecea neteri</name>
    <dbReference type="NCBI Taxonomy" id="158822"/>
    <lineage>
        <taxon>Bacteria</taxon>
        <taxon>Pseudomonadati</taxon>
        <taxon>Pseudomonadota</taxon>
        <taxon>Gammaproteobacteria</taxon>
        <taxon>Enterobacterales</taxon>
        <taxon>Enterobacteriaceae</taxon>
        <taxon>Cedecea</taxon>
    </lineage>
</organism>
<keyword evidence="1" id="KW-0472">Membrane</keyword>
<protein>
    <submittedName>
        <fullName evidence="2">Uncharacterized protein</fullName>
    </submittedName>
</protein>
<accession>A0A2X3J1W9</accession>
<dbReference type="AlphaFoldDB" id="A0A2X3J1W9"/>
<proteinExistence type="predicted"/>
<feature type="transmembrane region" description="Helical" evidence="1">
    <location>
        <begin position="35"/>
        <end position="54"/>
    </location>
</feature>
<evidence type="ECO:0000313" key="3">
    <source>
        <dbReference type="Proteomes" id="UP000251197"/>
    </source>
</evidence>
<dbReference type="EMBL" id="UAVU01000009">
    <property type="protein sequence ID" value="SQC92817.1"/>
    <property type="molecule type" value="Genomic_DNA"/>
</dbReference>
<gene>
    <name evidence="2" type="ORF">NCTC12120_06019</name>
</gene>
<dbReference type="Proteomes" id="UP000251197">
    <property type="component" value="Unassembled WGS sequence"/>
</dbReference>
<name>A0A2X3J1W9_9ENTR</name>
<evidence type="ECO:0000313" key="2">
    <source>
        <dbReference type="EMBL" id="SQC92817.1"/>
    </source>
</evidence>
<evidence type="ECO:0000256" key="1">
    <source>
        <dbReference type="SAM" id="Phobius"/>
    </source>
</evidence>
<feature type="transmembrane region" description="Helical" evidence="1">
    <location>
        <begin position="7"/>
        <end position="29"/>
    </location>
</feature>
<reference evidence="2 3" key="1">
    <citation type="submission" date="2018-06" db="EMBL/GenBank/DDBJ databases">
        <authorList>
            <consortium name="Pathogen Informatics"/>
            <person name="Doyle S."/>
        </authorList>
    </citation>
    <scope>NUCLEOTIDE SEQUENCE [LARGE SCALE GENOMIC DNA]</scope>
    <source>
        <strain evidence="2 3">NCTC12120</strain>
    </source>
</reference>
<keyword evidence="1" id="KW-1133">Transmembrane helix</keyword>